<dbReference type="EMBL" id="JAURUR010000001">
    <property type="protein sequence ID" value="MDP9763101.1"/>
    <property type="molecule type" value="Genomic_DNA"/>
</dbReference>
<dbReference type="Proteomes" id="UP001232163">
    <property type="component" value="Unassembled WGS sequence"/>
</dbReference>
<feature type="compositionally biased region" description="Basic residues" evidence="1">
    <location>
        <begin position="1"/>
        <end position="10"/>
    </location>
</feature>
<reference evidence="2 3" key="1">
    <citation type="submission" date="2023-07" db="EMBL/GenBank/DDBJ databases">
        <title>Genomic Encyclopedia of Type Strains, Phase IV (KMG-IV): sequencing the most valuable type-strain genomes for metagenomic binning, comparative biology and taxonomic classification.</title>
        <authorList>
            <person name="Goeker M."/>
        </authorList>
    </citation>
    <scope>NUCLEOTIDE SEQUENCE [LARGE SCALE GENOMIC DNA]</scope>
    <source>
        <strain evidence="2 3">NIO-1023</strain>
    </source>
</reference>
<gene>
    <name evidence="2" type="ORF">QO006_000514</name>
</gene>
<comment type="caution">
    <text evidence="2">The sequence shown here is derived from an EMBL/GenBank/DDBJ whole genome shotgun (WGS) entry which is preliminary data.</text>
</comment>
<protein>
    <submittedName>
        <fullName evidence="2">Uncharacterized protein</fullName>
    </submittedName>
</protein>
<keyword evidence="3" id="KW-1185">Reference proteome</keyword>
<name>A0ABT9M958_9DEIO</name>
<evidence type="ECO:0000313" key="3">
    <source>
        <dbReference type="Proteomes" id="UP001232163"/>
    </source>
</evidence>
<sequence length="42" mass="4498">MTRAAPKRRGAPAGMMGVQAGMMNGQEGGSHERYHPQHTHPA</sequence>
<accession>A0ABT9M958</accession>
<feature type="region of interest" description="Disordered" evidence="1">
    <location>
        <begin position="1"/>
        <end position="42"/>
    </location>
</feature>
<proteinExistence type="predicted"/>
<evidence type="ECO:0000313" key="2">
    <source>
        <dbReference type="EMBL" id="MDP9763101.1"/>
    </source>
</evidence>
<organism evidence="2 3">
    <name type="scientific">Deinococcus enclensis</name>
    <dbReference type="NCBI Taxonomy" id="1049582"/>
    <lineage>
        <taxon>Bacteria</taxon>
        <taxon>Thermotogati</taxon>
        <taxon>Deinococcota</taxon>
        <taxon>Deinococci</taxon>
        <taxon>Deinococcales</taxon>
        <taxon>Deinococcaceae</taxon>
        <taxon>Deinococcus</taxon>
    </lineage>
</organism>
<evidence type="ECO:0000256" key="1">
    <source>
        <dbReference type="SAM" id="MobiDB-lite"/>
    </source>
</evidence>